<gene>
    <name evidence="9" type="ORF">B8A44_09360</name>
</gene>
<evidence type="ECO:0000259" key="7">
    <source>
        <dbReference type="Pfam" id="PF01545"/>
    </source>
</evidence>
<evidence type="ECO:0000256" key="5">
    <source>
        <dbReference type="ARBA" id="ARBA00022989"/>
    </source>
</evidence>
<evidence type="ECO:0000313" key="10">
    <source>
        <dbReference type="Proteomes" id="UP000249099"/>
    </source>
</evidence>
<dbReference type="InterPro" id="IPR058533">
    <property type="entry name" value="Cation_efflux_TM"/>
</dbReference>
<name>A0A328KFS8_9LACT</name>
<keyword evidence="5" id="KW-1133">Transmembrane helix</keyword>
<evidence type="ECO:0000256" key="2">
    <source>
        <dbReference type="ARBA" id="ARBA00008114"/>
    </source>
</evidence>
<dbReference type="PANTHER" id="PTHR43840:SF50">
    <property type="entry name" value="MANGANESE EFFLUX SYSTEM PROTEIN MNES"/>
    <property type="match status" value="1"/>
</dbReference>
<dbReference type="InterPro" id="IPR036837">
    <property type="entry name" value="Cation_efflux_CTD_sf"/>
</dbReference>
<protein>
    <submittedName>
        <fullName evidence="9">Transporter</fullName>
    </submittedName>
</protein>
<evidence type="ECO:0000259" key="8">
    <source>
        <dbReference type="Pfam" id="PF16916"/>
    </source>
</evidence>
<dbReference type="SUPFAM" id="SSF161111">
    <property type="entry name" value="Cation efflux protein transmembrane domain-like"/>
    <property type="match status" value="1"/>
</dbReference>
<comment type="caution">
    <text evidence="9">The sequence shown here is derived from an EMBL/GenBank/DDBJ whole genome shotgun (WGS) entry which is preliminary data.</text>
</comment>
<dbReference type="SUPFAM" id="SSF160240">
    <property type="entry name" value="Cation efflux protein cytoplasmic domain-like"/>
    <property type="match status" value="1"/>
</dbReference>
<dbReference type="AlphaFoldDB" id="A0A328KFS8"/>
<comment type="subcellular location">
    <subcellularLocation>
        <location evidence="1">Membrane</location>
        <topology evidence="1">Multi-pass membrane protein</topology>
    </subcellularLocation>
</comment>
<dbReference type="InterPro" id="IPR050291">
    <property type="entry name" value="CDF_Transporter"/>
</dbReference>
<comment type="similarity">
    <text evidence="2">Belongs to the cation diffusion facilitator (CDF) transporter (TC 2.A.4) family.</text>
</comment>
<dbReference type="GO" id="GO:0016020">
    <property type="term" value="C:membrane"/>
    <property type="evidence" value="ECO:0007669"/>
    <property type="project" value="UniProtKB-SubCell"/>
</dbReference>
<dbReference type="InterPro" id="IPR002524">
    <property type="entry name" value="Cation_efflux"/>
</dbReference>
<dbReference type="Pfam" id="PF01545">
    <property type="entry name" value="Cation_efflux"/>
    <property type="match status" value="1"/>
</dbReference>
<feature type="domain" description="Cation efflux protein transmembrane" evidence="7">
    <location>
        <begin position="16"/>
        <end position="207"/>
    </location>
</feature>
<feature type="domain" description="Cation efflux protein cytoplasmic" evidence="8">
    <location>
        <begin position="213"/>
        <end position="287"/>
    </location>
</feature>
<dbReference type="NCBIfam" id="TIGR01297">
    <property type="entry name" value="CDF"/>
    <property type="match status" value="1"/>
</dbReference>
<accession>A0A328KFS8</accession>
<proteinExistence type="inferred from homology"/>
<evidence type="ECO:0000313" key="9">
    <source>
        <dbReference type="EMBL" id="RAN61646.1"/>
    </source>
</evidence>
<dbReference type="InterPro" id="IPR027469">
    <property type="entry name" value="Cation_efflux_TMD_sf"/>
</dbReference>
<keyword evidence="4" id="KW-0812">Transmembrane</keyword>
<dbReference type="FunFam" id="1.20.1510.10:FF:000006">
    <property type="entry name" value="Divalent cation efflux transporter"/>
    <property type="match status" value="1"/>
</dbReference>
<dbReference type="InterPro" id="IPR027470">
    <property type="entry name" value="Cation_efflux_CTD"/>
</dbReference>
<dbReference type="Gene3D" id="1.20.1510.10">
    <property type="entry name" value="Cation efflux protein transmembrane domain"/>
    <property type="match status" value="1"/>
</dbReference>
<evidence type="ECO:0000256" key="1">
    <source>
        <dbReference type="ARBA" id="ARBA00004141"/>
    </source>
</evidence>
<evidence type="ECO:0000256" key="3">
    <source>
        <dbReference type="ARBA" id="ARBA00022448"/>
    </source>
</evidence>
<dbReference type="EMBL" id="NAQV01000052">
    <property type="protein sequence ID" value="RAN61646.1"/>
    <property type="molecule type" value="Genomic_DNA"/>
</dbReference>
<dbReference type="GO" id="GO:0008324">
    <property type="term" value="F:monoatomic cation transmembrane transporter activity"/>
    <property type="evidence" value="ECO:0007669"/>
    <property type="project" value="InterPro"/>
</dbReference>
<dbReference type="Proteomes" id="UP000249099">
    <property type="component" value="Unassembled WGS sequence"/>
</dbReference>
<dbReference type="RefSeq" id="WP_112788561.1">
    <property type="nucleotide sequence ID" value="NZ_CP040410.1"/>
</dbReference>
<organism evidence="9 10">
    <name type="scientific">Dolosigranulum pigrum</name>
    <dbReference type="NCBI Taxonomy" id="29394"/>
    <lineage>
        <taxon>Bacteria</taxon>
        <taxon>Bacillati</taxon>
        <taxon>Bacillota</taxon>
        <taxon>Bacilli</taxon>
        <taxon>Lactobacillales</taxon>
        <taxon>Carnobacteriaceae</taxon>
        <taxon>Dolosigranulum</taxon>
    </lineage>
</organism>
<dbReference type="Gene3D" id="3.30.70.1350">
    <property type="entry name" value="Cation efflux protein, cytoplasmic domain"/>
    <property type="match status" value="1"/>
</dbReference>
<dbReference type="Pfam" id="PF16916">
    <property type="entry name" value="ZT_dimer"/>
    <property type="match status" value="1"/>
</dbReference>
<evidence type="ECO:0000256" key="6">
    <source>
        <dbReference type="ARBA" id="ARBA00023136"/>
    </source>
</evidence>
<evidence type="ECO:0000256" key="4">
    <source>
        <dbReference type="ARBA" id="ARBA00022692"/>
    </source>
</evidence>
<reference evidence="9 10" key="1">
    <citation type="submission" date="2017-03" db="EMBL/GenBank/DDBJ databases">
        <title>wgs assembly of Dolosigranulum pigrum KPL CDC strains.</title>
        <authorList>
            <person name="Brugger S.D."/>
            <person name="Pettigrew M."/>
            <person name="Kong Y."/>
            <person name="Lemon K.P."/>
        </authorList>
    </citation>
    <scope>NUCLEOTIDE SEQUENCE [LARGE SCALE GENOMIC DNA]</scope>
    <source>
        <strain evidence="9 10">KPL1931_CDC4294-98</strain>
    </source>
</reference>
<keyword evidence="3" id="KW-0813">Transport</keyword>
<dbReference type="PANTHER" id="PTHR43840">
    <property type="entry name" value="MITOCHONDRIAL METAL TRANSPORTER 1-RELATED"/>
    <property type="match status" value="1"/>
</dbReference>
<keyword evidence="6" id="KW-0472">Membrane</keyword>
<sequence>MSKQIERLQESEKGTKISIAVYILMAGLKLAVGFFFNASSLIADGLNNFGDVISSVAMLIGMRTSRIPPDENHPYGHWKAESIASLLTSFIMILLGMQVLIDAIGNILNGELTISNPLAASVGLISATVMWGVYRYNLNLSRKTHSKGLKAVAKDNLADALTSLGTSVAIFAATFSLWWVDYVMAIIVGLIILRTGIEIASENVFSLSDGFDQELLAQYHSSIIKIEDIQQIVSLKARMYGNNIYVDITIVVNGEMSVQTSHDLTEEVEELLFKQFDVMHTDVHVEPLSMHKI</sequence>